<evidence type="ECO:0000256" key="1">
    <source>
        <dbReference type="SAM" id="MobiDB-lite"/>
    </source>
</evidence>
<feature type="compositionally biased region" description="Basic and acidic residues" evidence="1">
    <location>
        <begin position="9"/>
        <end position="22"/>
    </location>
</feature>
<comment type="caution">
    <text evidence="2">The sequence shown here is derived from an EMBL/GenBank/DDBJ whole genome shotgun (WGS) entry which is preliminary data.</text>
</comment>
<gene>
    <name evidence="2" type="ORF">GCM10022295_82650</name>
</gene>
<protein>
    <submittedName>
        <fullName evidence="2">Uncharacterized protein</fullName>
    </submittedName>
</protein>
<organism evidence="2 3">
    <name type="scientific">Streptomyces osmaniensis</name>
    <dbReference type="NCBI Taxonomy" id="593134"/>
    <lineage>
        <taxon>Bacteria</taxon>
        <taxon>Bacillati</taxon>
        <taxon>Actinomycetota</taxon>
        <taxon>Actinomycetes</taxon>
        <taxon>Kitasatosporales</taxon>
        <taxon>Streptomycetaceae</taxon>
        <taxon>Streptomyces</taxon>
    </lineage>
</organism>
<name>A0ABP6YRX4_9ACTN</name>
<keyword evidence="3" id="KW-1185">Reference proteome</keyword>
<reference evidence="3" key="1">
    <citation type="journal article" date="2019" name="Int. J. Syst. Evol. Microbiol.">
        <title>The Global Catalogue of Microorganisms (GCM) 10K type strain sequencing project: providing services to taxonomists for standard genome sequencing and annotation.</title>
        <authorList>
            <consortium name="The Broad Institute Genomics Platform"/>
            <consortium name="The Broad Institute Genome Sequencing Center for Infectious Disease"/>
            <person name="Wu L."/>
            <person name="Ma J."/>
        </authorList>
    </citation>
    <scope>NUCLEOTIDE SEQUENCE [LARGE SCALE GENOMIC DNA]</scope>
    <source>
        <strain evidence="3">JCM 17656</strain>
    </source>
</reference>
<accession>A0ABP6YRX4</accession>
<feature type="region of interest" description="Disordered" evidence="1">
    <location>
        <begin position="1"/>
        <end position="43"/>
    </location>
</feature>
<evidence type="ECO:0000313" key="2">
    <source>
        <dbReference type="EMBL" id="GAA3588484.1"/>
    </source>
</evidence>
<dbReference type="Proteomes" id="UP001500707">
    <property type="component" value="Unassembled WGS sequence"/>
</dbReference>
<dbReference type="EMBL" id="BAABCE010000024">
    <property type="protein sequence ID" value="GAA3588484.1"/>
    <property type="molecule type" value="Genomic_DNA"/>
</dbReference>
<proteinExistence type="predicted"/>
<sequence>MTAAGARESTADARKSTAEARESTAGARESTAGARESTAEARELTDLASVDDIEWAVRLLAGTPTHEGRDRALLRQWAYSADEFGSRLAPVPSTARVVERGGGLERMLLARYTSRPPTVELYTDTLALAEELVDARGWRHWYPPGSVRAAALAHEAVHAHLHHGPAKAALKQALGHTVLRIGRRRVAGHVAGAEEVAAHAYARTVCGLGRSPLLLTAALRAALTRPGAPAPRREN</sequence>
<evidence type="ECO:0000313" key="3">
    <source>
        <dbReference type="Proteomes" id="UP001500707"/>
    </source>
</evidence>